<feature type="transmembrane region" description="Helical" evidence="5">
    <location>
        <begin position="136"/>
        <end position="154"/>
    </location>
</feature>
<evidence type="ECO:0000313" key="7">
    <source>
        <dbReference type="EMBL" id="BDS15212.1"/>
    </source>
</evidence>
<name>A0A915YL37_9BACT</name>
<dbReference type="PANTHER" id="PTHR11814">
    <property type="entry name" value="SULFATE TRANSPORTER"/>
    <property type="match status" value="1"/>
</dbReference>
<feature type="transmembrane region" description="Helical" evidence="5">
    <location>
        <begin position="174"/>
        <end position="197"/>
    </location>
</feature>
<dbReference type="AlphaFoldDB" id="A0A915YL37"/>
<sequence length="775" mass="86173">MKHTAPNTGLKGALENWRNDLIAALSVALVALPLSLGVALASGMQPMAGLLTAIIGGVVATIFRGGHVAINGPAAGLIAAVFVAIGSLNDIDPATGQIIAGSGIRYTLAAIVVSGGIQVLMGIFKLGKLAEIFPSSVIHGILAAIGVIIFAKQIHPALGTSSEATDIIGTLLDAFYLLPSLNPFVAIISLTGLLLLIFHPKLSYKFFHFLPAPMWVLLIAIPFVYWFNFFEDHSIEFLGRSYEVGSHLLIDLSNGLPDDPNRSTLETFMGCIMHPDFSKINSYPFWLAVISITLIGSITTLVCAKAIDKLDPYQRKTDLNKDLVAVGLSSIVSGALGGLPVIAVIVRSTVNIQNNAKTRFSNLYHGLFLLLFVLLLTPVLEQVPLSALAIILVFTGFKLASPRIFKKAYEKGMEQLIFVVATLIITLQTDQLWGIIGGITITLTVQLLLARVSIQDFFRMIFKSHSQLLPIENNQYTLQLNGIVNFLSLLNINKLLEQVPPECHLIIDGSRARLVDLTVLETFHDFKFNFENKNGSVQIIGLENHVTSSDHTLALKSNHTSIEKPLGEREKRLEAKSAEKGWLFSHSTDWNSSYFNQFQFFDSRPIERKSNRIEGTYSELGVEWQIADIEFDEGALMSSEVYNTTVQFLKLPFKIPRFVIEQEGFWDKMFDRIKAFTGYKDIDFELFPEFSKKFLLEGIDEKAIRAFFTPDLILFLEKHEIYHIESNGEALLIFKYRRLAKTNEMTKMVDFSEKLIKKITPNEVQLNAAYKLQNN</sequence>
<feature type="transmembrane region" description="Helical" evidence="5">
    <location>
        <begin position="283"/>
        <end position="303"/>
    </location>
</feature>
<dbReference type="GO" id="GO:0055085">
    <property type="term" value="P:transmembrane transport"/>
    <property type="evidence" value="ECO:0007669"/>
    <property type="project" value="InterPro"/>
</dbReference>
<dbReference type="InterPro" id="IPR001902">
    <property type="entry name" value="SLC26A/SulP_fam"/>
</dbReference>
<feature type="transmembrane region" description="Helical" evidence="5">
    <location>
        <begin position="103"/>
        <end position="124"/>
    </location>
</feature>
<keyword evidence="8" id="KW-1185">Reference proteome</keyword>
<accession>A0A915YL37</accession>
<feature type="transmembrane region" description="Helical" evidence="5">
    <location>
        <begin position="21"/>
        <end position="41"/>
    </location>
</feature>
<organism evidence="7 8">
    <name type="scientific">Aureispira anguillae</name>
    <dbReference type="NCBI Taxonomy" id="2864201"/>
    <lineage>
        <taxon>Bacteria</taxon>
        <taxon>Pseudomonadati</taxon>
        <taxon>Bacteroidota</taxon>
        <taxon>Saprospiria</taxon>
        <taxon>Saprospirales</taxon>
        <taxon>Saprospiraceae</taxon>
        <taxon>Aureispira</taxon>
    </lineage>
</organism>
<feature type="transmembrane region" description="Helical" evidence="5">
    <location>
        <begin position="323"/>
        <end position="346"/>
    </location>
</feature>
<keyword evidence="3 5" id="KW-1133">Transmembrane helix</keyword>
<evidence type="ECO:0000256" key="5">
    <source>
        <dbReference type="SAM" id="Phobius"/>
    </source>
</evidence>
<dbReference type="Pfam" id="PF00916">
    <property type="entry name" value="Sulfate_transp"/>
    <property type="match status" value="1"/>
</dbReference>
<feature type="transmembrane region" description="Helical" evidence="5">
    <location>
        <begin position="70"/>
        <end position="88"/>
    </location>
</feature>
<evidence type="ECO:0000256" key="4">
    <source>
        <dbReference type="ARBA" id="ARBA00023136"/>
    </source>
</evidence>
<keyword evidence="2 5" id="KW-0812">Transmembrane</keyword>
<dbReference type="GO" id="GO:0016020">
    <property type="term" value="C:membrane"/>
    <property type="evidence" value="ECO:0007669"/>
    <property type="project" value="UniProtKB-SubCell"/>
</dbReference>
<reference evidence="7" key="1">
    <citation type="submission" date="2022-09" db="EMBL/GenBank/DDBJ databases">
        <title>Aureispira anguillicida sp. nov., isolated from Leptocephalus of Japanese eel Anguilla japonica.</title>
        <authorList>
            <person name="Yuasa K."/>
            <person name="Mekata T."/>
            <person name="Ikunari K."/>
        </authorList>
    </citation>
    <scope>NUCLEOTIDE SEQUENCE</scope>
    <source>
        <strain evidence="7">EL160426</strain>
    </source>
</reference>
<evidence type="ECO:0000256" key="1">
    <source>
        <dbReference type="ARBA" id="ARBA00004141"/>
    </source>
</evidence>
<protein>
    <submittedName>
        <fullName evidence="7">SulP family inorganic anion transporter</fullName>
    </submittedName>
</protein>
<dbReference type="Proteomes" id="UP001060919">
    <property type="component" value="Chromosome"/>
</dbReference>
<dbReference type="InterPro" id="IPR011547">
    <property type="entry name" value="SLC26A/SulP_dom"/>
</dbReference>
<feature type="transmembrane region" description="Helical" evidence="5">
    <location>
        <begin position="433"/>
        <end position="454"/>
    </location>
</feature>
<evidence type="ECO:0000313" key="8">
    <source>
        <dbReference type="Proteomes" id="UP001060919"/>
    </source>
</evidence>
<proteinExistence type="predicted"/>
<evidence type="ECO:0000256" key="2">
    <source>
        <dbReference type="ARBA" id="ARBA00022692"/>
    </source>
</evidence>
<keyword evidence="4 5" id="KW-0472">Membrane</keyword>
<comment type="subcellular location">
    <subcellularLocation>
        <location evidence="1">Membrane</location>
        <topology evidence="1">Multi-pass membrane protein</topology>
    </subcellularLocation>
</comment>
<evidence type="ECO:0000256" key="3">
    <source>
        <dbReference type="ARBA" id="ARBA00022989"/>
    </source>
</evidence>
<feature type="transmembrane region" description="Helical" evidence="5">
    <location>
        <begin position="209"/>
        <end position="227"/>
    </location>
</feature>
<feature type="transmembrane region" description="Helical" evidence="5">
    <location>
        <begin position="47"/>
        <end position="63"/>
    </location>
</feature>
<feature type="domain" description="SLC26A/SulP transporter" evidence="6">
    <location>
        <begin position="18"/>
        <end position="419"/>
    </location>
</feature>
<gene>
    <name evidence="7" type="ORF">AsAng_0059960</name>
</gene>
<dbReference type="EMBL" id="AP026867">
    <property type="protein sequence ID" value="BDS15212.1"/>
    <property type="molecule type" value="Genomic_DNA"/>
</dbReference>
<evidence type="ECO:0000259" key="6">
    <source>
        <dbReference type="Pfam" id="PF00916"/>
    </source>
</evidence>
<feature type="transmembrane region" description="Helical" evidence="5">
    <location>
        <begin position="366"/>
        <end position="396"/>
    </location>
</feature>
<dbReference type="KEGG" id="aup:AsAng_0059960"/>
<dbReference type="RefSeq" id="WP_264790386.1">
    <property type="nucleotide sequence ID" value="NZ_AP026867.1"/>
</dbReference>